<reference evidence="2" key="1">
    <citation type="submission" date="2023-10" db="EMBL/GenBank/DDBJ databases">
        <title>Genome assembly of Pristionchus species.</title>
        <authorList>
            <person name="Yoshida K."/>
            <person name="Sommer R.J."/>
        </authorList>
    </citation>
    <scope>NUCLEOTIDE SEQUENCE</scope>
    <source>
        <strain evidence="2">RS5133</strain>
    </source>
</reference>
<keyword evidence="3" id="KW-1185">Reference proteome</keyword>
<evidence type="ECO:0000313" key="3">
    <source>
        <dbReference type="Proteomes" id="UP001432322"/>
    </source>
</evidence>
<sequence length="130" mass="15152">HCRRRASSPPRPLPVETSRGRMQQGQRDSRLDRRIVRRDTQHHARTARRCKKLLLVLSPLRARILSKSVRDRLGCTLCIAPRARPVYTHRCLWIARNRVERRQTLNSRKVYNSFCPLLSDGCPRSRACSG</sequence>
<comment type="caution">
    <text evidence="2">The sequence shown here is derived from an EMBL/GenBank/DDBJ whole genome shotgun (WGS) entry which is preliminary data.</text>
</comment>
<feature type="non-terminal residue" evidence="2">
    <location>
        <position position="1"/>
    </location>
</feature>
<dbReference type="AlphaFoldDB" id="A0AAV5V2S2"/>
<feature type="compositionally biased region" description="Basic and acidic residues" evidence="1">
    <location>
        <begin position="27"/>
        <end position="42"/>
    </location>
</feature>
<protein>
    <submittedName>
        <fullName evidence="2">Uncharacterized protein</fullName>
    </submittedName>
</protein>
<organism evidence="2 3">
    <name type="scientific">Pristionchus fissidentatus</name>
    <dbReference type="NCBI Taxonomy" id="1538716"/>
    <lineage>
        <taxon>Eukaryota</taxon>
        <taxon>Metazoa</taxon>
        <taxon>Ecdysozoa</taxon>
        <taxon>Nematoda</taxon>
        <taxon>Chromadorea</taxon>
        <taxon>Rhabditida</taxon>
        <taxon>Rhabditina</taxon>
        <taxon>Diplogasteromorpha</taxon>
        <taxon>Diplogasteroidea</taxon>
        <taxon>Neodiplogasteridae</taxon>
        <taxon>Pristionchus</taxon>
    </lineage>
</organism>
<accession>A0AAV5V2S2</accession>
<name>A0AAV5V2S2_9BILA</name>
<evidence type="ECO:0000256" key="1">
    <source>
        <dbReference type="SAM" id="MobiDB-lite"/>
    </source>
</evidence>
<dbReference type="Proteomes" id="UP001432322">
    <property type="component" value="Unassembled WGS sequence"/>
</dbReference>
<gene>
    <name evidence="2" type="ORF">PFISCL1PPCAC_5179</name>
</gene>
<evidence type="ECO:0000313" key="2">
    <source>
        <dbReference type="EMBL" id="GMT13882.1"/>
    </source>
</evidence>
<feature type="region of interest" description="Disordered" evidence="1">
    <location>
        <begin position="1"/>
        <end position="43"/>
    </location>
</feature>
<feature type="non-terminal residue" evidence="2">
    <location>
        <position position="130"/>
    </location>
</feature>
<proteinExistence type="predicted"/>
<dbReference type="EMBL" id="BTSY01000002">
    <property type="protein sequence ID" value="GMT13882.1"/>
    <property type="molecule type" value="Genomic_DNA"/>
</dbReference>